<protein>
    <submittedName>
        <fullName evidence="5">Formate--tetrahydrofolate ligase-domain-containing protein</fullName>
    </submittedName>
</protein>
<evidence type="ECO:0000313" key="6">
    <source>
        <dbReference type="Proteomes" id="UP000269721"/>
    </source>
</evidence>
<dbReference type="Proteomes" id="UP000269721">
    <property type="component" value="Unassembled WGS sequence"/>
</dbReference>
<dbReference type="InterPro" id="IPR027417">
    <property type="entry name" value="P-loop_NTPase"/>
</dbReference>
<evidence type="ECO:0000256" key="2">
    <source>
        <dbReference type="ARBA" id="ARBA00022598"/>
    </source>
</evidence>
<keyword evidence="4" id="KW-0067">ATP-binding</keyword>
<dbReference type="AlphaFoldDB" id="A0A4P9WBP0"/>
<dbReference type="InterPro" id="IPR000559">
    <property type="entry name" value="Formate_THF_ligase"/>
</dbReference>
<keyword evidence="1" id="KW-0554">One-carbon metabolism</keyword>
<dbReference type="GO" id="GO:0006730">
    <property type="term" value="P:one-carbon metabolic process"/>
    <property type="evidence" value="ECO:0007669"/>
    <property type="project" value="UniProtKB-KW"/>
</dbReference>
<reference evidence="6" key="1">
    <citation type="journal article" date="2018" name="Nat. Microbiol.">
        <title>Leveraging single-cell genomics to expand the fungal tree of life.</title>
        <authorList>
            <person name="Ahrendt S.R."/>
            <person name="Quandt C.A."/>
            <person name="Ciobanu D."/>
            <person name="Clum A."/>
            <person name="Salamov A."/>
            <person name="Andreopoulos B."/>
            <person name="Cheng J.F."/>
            <person name="Woyke T."/>
            <person name="Pelin A."/>
            <person name="Henrissat B."/>
            <person name="Reynolds N.K."/>
            <person name="Benny G.L."/>
            <person name="Smith M.E."/>
            <person name="James T.Y."/>
            <person name="Grigoriev I.V."/>
        </authorList>
    </citation>
    <scope>NUCLEOTIDE SEQUENCE [LARGE SCALE GENOMIC DNA]</scope>
</reference>
<dbReference type="Gene3D" id="3.10.410.10">
    <property type="entry name" value="Formyltetrahydrofolate synthetase, domain 3"/>
    <property type="match status" value="1"/>
</dbReference>
<keyword evidence="2 5" id="KW-0436">Ligase</keyword>
<sequence>MSRTGTVKPCLGGGGGGGAIWGTDTEAELAAVHAEALSAGAIRSITCDHWAQGGLGAVDLANAVITACDAPQSNFRFLYDLDLGIEEKIAIIAREMYGADGVELSEEAKKKVEVYTKQMGSLEKPWVSSKYRG</sequence>
<evidence type="ECO:0000313" key="5">
    <source>
        <dbReference type="EMBL" id="RKO87726.1"/>
    </source>
</evidence>
<gene>
    <name evidence="5" type="ORF">BDK51DRAFT_29022</name>
</gene>
<keyword evidence="6" id="KW-1185">Reference proteome</keyword>
<accession>A0A4P9WBP0</accession>
<keyword evidence="3" id="KW-0547">Nucleotide-binding</keyword>
<evidence type="ECO:0000256" key="4">
    <source>
        <dbReference type="ARBA" id="ARBA00022840"/>
    </source>
</evidence>
<dbReference type="EMBL" id="KZ997199">
    <property type="protein sequence ID" value="RKO87726.1"/>
    <property type="molecule type" value="Genomic_DNA"/>
</dbReference>
<dbReference type="Gene3D" id="3.40.50.300">
    <property type="entry name" value="P-loop containing nucleotide triphosphate hydrolases"/>
    <property type="match status" value="1"/>
</dbReference>
<dbReference type="OrthoDB" id="5126881at2759"/>
<organism evidence="5 6">
    <name type="scientific">Blyttiomyces helicus</name>
    <dbReference type="NCBI Taxonomy" id="388810"/>
    <lineage>
        <taxon>Eukaryota</taxon>
        <taxon>Fungi</taxon>
        <taxon>Fungi incertae sedis</taxon>
        <taxon>Chytridiomycota</taxon>
        <taxon>Chytridiomycota incertae sedis</taxon>
        <taxon>Chytridiomycetes</taxon>
        <taxon>Chytridiomycetes incertae sedis</taxon>
        <taxon>Blyttiomyces</taxon>
    </lineage>
</organism>
<dbReference type="SUPFAM" id="SSF52540">
    <property type="entry name" value="P-loop containing nucleoside triphosphate hydrolases"/>
    <property type="match status" value="1"/>
</dbReference>
<dbReference type="Pfam" id="PF01268">
    <property type="entry name" value="FTHFS"/>
    <property type="match status" value="1"/>
</dbReference>
<proteinExistence type="predicted"/>
<evidence type="ECO:0000256" key="1">
    <source>
        <dbReference type="ARBA" id="ARBA00022563"/>
    </source>
</evidence>
<name>A0A4P9WBP0_9FUNG</name>
<dbReference type="GO" id="GO:0005524">
    <property type="term" value="F:ATP binding"/>
    <property type="evidence" value="ECO:0007669"/>
    <property type="project" value="UniProtKB-KW"/>
</dbReference>
<evidence type="ECO:0000256" key="3">
    <source>
        <dbReference type="ARBA" id="ARBA00022741"/>
    </source>
</evidence>
<dbReference type="GO" id="GO:0004329">
    <property type="term" value="F:formate-tetrahydrofolate ligase activity"/>
    <property type="evidence" value="ECO:0007669"/>
    <property type="project" value="InterPro"/>
</dbReference>